<dbReference type="Proteomes" id="UP001596230">
    <property type="component" value="Unassembled WGS sequence"/>
</dbReference>
<sequence>MCRSGQKAAVEDNSDEFHCTAKQLDDPDFIVLNAAVFPYGLQHGQSIKMTQAMPEQADAIYLLNTSKGTRAEADFLRPVAGCRQRHHYPAAVTAAGWFTVNRESARFVHPFFQAAHNPLIARYRQYQIRQKC</sequence>
<dbReference type="EMBL" id="JBHSUB010000005">
    <property type="protein sequence ID" value="MFC6377122.1"/>
    <property type="molecule type" value="Genomic_DNA"/>
</dbReference>
<name>A0ABW1VTT6_9GAMM</name>
<accession>A0ABW1VTT6</accession>
<organism evidence="1 2">
    <name type="scientific">Tatumella terrea</name>
    <dbReference type="NCBI Taxonomy" id="419007"/>
    <lineage>
        <taxon>Bacteria</taxon>
        <taxon>Pseudomonadati</taxon>
        <taxon>Pseudomonadota</taxon>
        <taxon>Gammaproteobacteria</taxon>
        <taxon>Enterobacterales</taxon>
        <taxon>Erwiniaceae</taxon>
        <taxon>Tatumella</taxon>
    </lineage>
</organism>
<keyword evidence="2" id="KW-1185">Reference proteome</keyword>
<dbReference type="Pfam" id="PF14359">
    <property type="entry name" value="DUF4406"/>
    <property type="match status" value="1"/>
</dbReference>
<reference evidence="2" key="1">
    <citation type="journal article" date="2019" name="Int. J. Syst. Evol. Microbiol.">
        <title>The Global Catalogue of Microorganisms (GCM) 10K type strain sequencing project: providing services to taxonomists for standard genome sequencing and annotation.</title>
        <authorList>
            <consortium name="The Broad Institute Genomics Platform"/>
            <consortium name="The Broad Institute Genome Sequencing Center for Infectious Disease"/>
            <person name="Wu L."/>
            <person name="Ma J."/>
        </authorList>
    </citation>
    <scope>NUCLEOTIDE SEQUENCE [LARGE SCALE GENOMIC DNA]</scope>
    <source>
        <strain evidence="2">CGMCC 1.18518</strain>
    </source>
</reference>
<evidence type="ECO:0000313" key="1">
    <source>
        <dbReference type="EMBL" id="MFC6377122.1"/>
    </source>
</evidence>
<comment type="caution">
    <text evidence="1">The sequence shown here is derived from an EMBL/GenBank/DDBJ whole genome shotgun (WGS) entry which is preliminary data.</text>
</comment>
<protein>
    <submittedName>
        <fullName evidence="1">DUF4406 domain-containing protein</fullName>
    </submittedName>
</protein>
<proteinExistence type="predicted"/>
<evidence type="ECO:0000313" key="2">
    <source>
        <dbReference type="Proteomes" id="UP001596230"/>
    </source>
</evidence>
<gene>
    <name evidence="1" type="ORF">ACFP9W_03280</name>
</gene>
<dbReference type="RefSeq" id="WP_385946577.1">
    <property type="nucleotide sequence ID" value="NZ_JBHSUB010000005.1"/>
</dbReference>
<dbReference type="InterPro" id="IPR025518">
    <property type="entry name" value="DUF4406"/>
</dbReference>